<dbReference type="SUPFAM" id="SSF56112">
    <property type="entry name" value="Protein kinase-like (PK-like)"/>
    <property type="match status" value="1"/>
</dbReference>
<dbReference type="SMART" id="SM00220">
    <property type="entry name" value="S_TKc"/>
    <property type="match status" value="1"/>
</dbReference>
<dbReference type="EMBL" id="JACTVJ010000030">
    <property type="protein sequence ID" value="MBC9718875.1"/>
    <property type="molecule type" value="Genomic_DNA"/>
</dbReference>
<dbReference type="InterPro" id="IPR011009">
    <property type="entry name" value="Kinase-like_dom_sf"/>
</dbReference>
<accession>A0ABR7STS0</accession>
<dbReference type="SUPFAM" id="SSF158745">
    <property type="entry name" value="LanC-like"/>
    <property type="match status" value="1"/>
</dbReference>
<dbReference type="InterPro" id="IPR058053">
    <property type="entry name" value="RamC_C"/>
</dbReference>
<dbReference type="Gene3D" id="3.30.200.20">
    <property type="entry name" value="Phosphorylase Kinase, domain 1"/>
    <property type="match status" value="1"/>
</dbReference>
<dbReference type="NCBIfam" id="NF038151">
    <property type="entry name" value="lanthi_synth_III"/>
    <property type="match status" value="1"/>
</dbReference>
<dbReference type="InterPro" id="IPR000719">
    <property type="entry name" value="Prot_kinase_dom"/>
</dbReference>
<comment type="caution">
    <text evidence="2">The sequence shown here is derived from an EMBL/GenBank/DDBJ whole genome shotgun (WGS) entry which is preliminary data.</text>
</comment>
<dbReference type="PANTHER" id="PTHR24347">
    <property type="entry name" value="SERINE/THREONINE-PROTEIN KINASE"/>
    <property type="match status" value="1"/>
</dbReference>
<dbReference type="InterPro" id="IPR012341">
    <property type="entry name" value="6hp_glycosidase-like_sf"/>
</dbReference>
<dbReference type="Gene3D" id="1.10.510.10">
    <property type="entry name" value="Transferase(Phosphotransferase) domain 1"/>
    <property type="match status" value="1"/>
</dbReference>
<evidence type="ECO:0000313" key="2">
    <source>
        <dbReference type="EMBL" id="MBC9718875.1"/>
    </source>
</evidence>
<organism evidence="2 3">
    <name type="scientific">Streptomyces polyasparticus</name>
    <dbReference type="NCBI Taxonomy" id="2767826"/>
    <lineage>
        <taxon>Bacteria</taxon>
        <taxon>Bacillati</taxon>
        <taxon>Actinomycetota</taxon>
        <taxon>Actinomycetes</taxon>
        <taxon>Kitasatosporales</taxon>
        <taxon>Streptomycetaceae</taxon>
        <taxon>Streptomyces</taxon>
    </lineage>
</organism>
<dbReference type="Pfam" id="PF05147">
    <property type="entry name" value="LANC_like"/>
    <property type="match status" value="1"/>
</dbReference>
<proteinExistence type="predicted"/>
<dbReference type="InterPro" id="IPR007822">
    <property type="entry name" value="LANC-like"/>
</dbReference>
<protein>
    <submittedName>
        <fullName evidence="2">Class III lanthionine synthetase LanKC</fullName>
    </submittedName>
</protein>
<dbReference type="SMART" id="SM01260">
    <property type="entry name" value="LANC_like"/>
    <property type="match status" value="1"/>
</dbReference>
<dbReference type="RefSeq" id="WP_187819303.1">
    <property type="nucleotide sequence ID" value="NZ_JACTVJ010000030.1"/>
</dbReference>
<dbReference type="Gene3D" id="1.50.10.10">
    <property type="match status" value="2"/>
</dbReference>
<gene>
    <name evidence="2" type="primary">lanKC</name>
    <name evidence="2" type="ORF">H9Y04_40740</name>
</gene>
<dbReference type="PROSITE" id="PS50011">
    <property type="entry name" value="PROTEIN_KINASE_DOM"/>
    <property type="match status" value="1"/>
</dbReference>
<keyword evidence="3" id="KW-1185">Reference proteome</keyword>
<dbReference type="Pfam" id="PF00069">
    <property type="entry name" value="Pkinase"/>
    <property type="match status" value="1"/>
</dbReference>
<dbReference type="Pfam" id="PF25816">
    <property type="entry name" value="RamC_N"/>
    <property type="match status" value="1"/>
</dbReference>
<sequence>MLDFRFLDFCREDSLFYDAPDHDGAADQDFHAGRIPGPGWTVTRGREWTVCTPPDLDIPEQGWKIHVSASPDNAADLLDTVAPYCAERGLMYKYISNQEILGRRGSKYGDRSASGKFITIYPPNDTALERTLNELEDLVGGTPAPYILSDLRWNEGPLFVRYGGFVLMMARAANGALVPGIRNPDGDMVPDVRRPAFRPPEWVTLPDFLATAHAQRKQATLKDFPFRVYKALHFSNGGGVYRALDKRTDTEVLLKEARPLAGLDASGDDAVTRMEREHWALAKLAGLPTVPTVVDYRDGHEHRFLAREFVEGEPLIDVLRARHPFNSTDNTPESRAAYTRWALHILDQVTDGVAAMHDRGVVFGDLHPGNILVKDDDTIAFIDMETSTAVEDNRPQAMGALGFHAPHHLTGAAIDLFALNVLRLTMFVPMPQIVPWGVAKVRTLLEAATEHFDLPADFVARIEEGLGPQVLTAERNLSGSWTAAPDAAVRDTIARSILDVATPERHDRLYPGDAMQFLAPDGGLTFAYGAAGVLWALDRAGYEVPESHVQWLVDHSRDADTDGPGFFTGLAGIAYTLDHLGRTDEATALMNRAFATPTAGVGASLANGWAGLGLTALHLARRRGEQPYLDMARTLANRVSDLEDSTTGPKRVGLVHGRAGHALFLLRLFEHTGQVRHLDAAVAELRADLNTIDLDEPDSRQRLGPGLVGSAGLALVTRAIIQHRPEADLTKAHRQLLDTVQTHFAVPCGLFNGRSGTLFALLDHDTHRISDHLDALRWEAMAIEPGRIDFLGDNGYRLSTDLATGSCGVLLALSALDDGSDPLPFLPTRVPSGPGTSKIAAAA</sequence>
<reference evidence="2 3" key="1">
    <citation type="submission" date="2020-08" db="EMBL/GenBank/DDBJ databases">
        <title>Genemic of Streptomyces polyaspartic.</title>
        <authorList>
            <person name="Liu W."/>
        </authorList>
    </citation>
    <scope>NUCLEOTIDE SEQUENCE [LARGE SCALE GENOMIC DNA]</scope>
    <source>
        <strain evidence="2 3">TRM66268-LWL</strain>
    </source>
</reference>
<evidence type="ECO:0000259" key="1">
    <source>
        <dbReference type="PROSITE" id="PS50011"/>
    </source>
</evidence>
<dbReference type="InterPro" id="IPR057929">
    <property type="entry name" value="RamC_N"/>
</dbReference>
<name>A0ABR7STS0_9ACTN</name>
<dbReference type="CDD" id="cd04791">
    <property type="entry name" value="LanC_SerThrkinase"/>
    <property type="match status" value="1"/>
</dbReference>
<dbReference type="InterPro" id="IPR053524">
    <property type="entry name" value="Aerial_hyphae_peptide-synth"/>
</dbReference>
<feature type="domain" description="Protein kinase" evidence="1">
    <location>
        <begin position="226"/>
        <end position="518"/>
    </location>
</feature>
<dbReference type="Proteomes" id="UP000642284">
    <property type="component" value="Unassembled WGS sequence"/>
</dbReference>
<evidence type="ECO:0000313" key="3">
    <source>
        <dbReference type="Proteomes" id="UP000642284"/>
    </source>
</evidence>